<reference evidence="2 3" key="1">
    <citation type="submission" date="2023-07" db="EMBL/GenBank/DDBJ databases">
        <authorList>
            <person name="Lian W.-H."/>
        </authorList>
    </citation>
    <scope>NUCLEOTIDE SEQUENCE [LARGE SCALE GENOMIC DNA]</scope>
    <source>
        <strain evidence="2 3">SYSU DXS3180</strain>
    </source>
</reference>
<name>A0ABV3ZD69_9BACT</name>
<protein>
    <submittedName>
        <fullName evidence="2">MarR family winged helix-turn-helix transcriptional regulator</fullName>
    </submittedName>
</protein>
<dbReference type="InterPro" id="IPR036388">
    <property type="entry name" value="WH-like_DNA-bd_sf"/>
</dbReference>
<sequence length="161" mass="18443">MNFYQQLGFLVFGSRLRRLSETFLNDVNKVYKSHKIAFDASWFPVFYILSQKQEASIKEISEEVNVSHSAISQLISNLQQKGLIKSTVSKKDARHKVITFTAKGEKLLHKIQPVWTALETAMEEIAGSSAESKKLLNALTSMEKRIHQKSLFERIERVIES</sequence>
<evidence type="ECO:0000313" key="2">
    <source>
        <dbReference type="EMBL" id="MEX6687134.1"/>
    </source>
</evidence>
<keyword evidence="3" id="KW-1185">Reference proteome</keyword>
<dbReference type="InterPro" id="IPR011991">
    <property type="entry name" value="ArsR-like_HTH"/>
</dbReference>
<dbReference type="PANTHER" id="PTHR33164">
    <property type="entry name" value="TRANSCRIPTIONAL REGULATOR, MARR FAMILY"/>
    <property type="match status" value="1"/>
</dbReference>
<dbReference type="PANTHER" id="PTHR33164:SF43">
    <property type="entry name" value="HTH-TYPE TRANSCRIPTIONAL REPRESSOR YETL"/>
    <property type="match status" value="1"/>
</dbReference>
<dbReference type="SMART" id="SM00347">
    <property type="entry name" value="HTH_MARR"/>
    <property type="match status" value="1"/>
</dbReference>
<dbReference type="InterPro" id="IPR039422">
    <property type="entry name" value="MarR/SlyA-like"/>
</dbReference>
<dbReference type="EMBL" id="JAULBC010000002">
    <property type="protein sequence ID" value="MEX6687134.1"/>
    <property type="molecule type" value="Genomic_DNA"/>
</dbReference>
<dbReference type="Gene3D" id="1.10.10.10">
    <property type="entry name" value="Winged helix-like DNA-binding domain superfamily/Winged helix DNA-binding domain"/>
    <property type="match status" value="1"/>
</dbReference>
<dbReference type="InterPro" id="IPR000835">
    <property type="entry name" value="HTH_MarR-typ"/>
</dbReference>
<dbReference type="PRINTS" id="PR00598">
    <property type="entry name" value="HTHMARR"/>
</dbReference>
<dbReference type="Proteomes" id="UP001560573">
    <property type="component" value="Unassembled WGS sequence"/>
</dbReference>
<dbReference type="PROSITE" id="PS50995">
    <property type="entry name" value="HTH_MARR_2"/>
    <property type="match status" value="1"/>
</dbReference>
<evidence type="ECO:0000313" key="3">
    <source>
        <dbReference type="Proteomes" id="UP001560573"/>
    </source>
</evidence>
<dbReference type="RefSeq" id="WP_369328538.1">
    <property type="nucleotide sequence ID" value="NZ_JAULBC010000002.1"/>
</dbReference>
<dbReference type="Pfam" id="PF12802">
    <property type="entry name" value="MarR_2"/>
    <property type="match status" value="1"/>
</dbReference>
<accession>A0ABV3ZD69</accession>
<feature type="domain" description="HTH marR-type" evidence="1">
    <location>
        <begin position="1"/>
        <end position="160"/>
    </location>
</feature>
<organism evidence="2 3">
    <name type="scientific">Danxiaibacter flavus</name>
    <dbReference type="NCBI Taxonomy" id="3049108"/>
    <lineage>
        <taxon>Bacteria</taxon>
        <taxon>Pseudomonadati</taxon>
        <taxon>Bacteroidota</taxon>
        <taxon>Chitinophagia</taxon>
        <taxon>Chitinophagales</taxon>
        <taxon>Chitinophagaceae</taxon>
        <taxon>Danxiaibacter</taxon>
    </lineage>
</organism>
<proteinExistence type="predicted"/>
<dbReference type="SUPFAM" id="SSF46785">
    <property type="entry name" value="Winged helix' DNA-binding domain"/>
    <property type="match status" value="1"/>
</dbReference>
<dbReference type="InterPro" id="IPR036390">
    <property type="entry name" value="WH_DNA-bd_sf"/>
</dbReference>
<gene>
    <name evidence="2" type="ORF">QTN47_06490</name>
</gene>
<dbReference type="CDD" id="cd00090">
    <property type="entry name" value="HTH_ARSR"/>
    <property type="match status" value="1"/>
</dbReference>
<evidence type="ECO:0000259" key="1">
    <source>
        <dbReference type="PROSITE" id="PS50995"/>
    </source>
</evidence>
<comment type="caution">
    <text evidence="2">The sequence shown here is derived from an EMBL/GenBank/DDBJ whole genome shotgun (WGS) entry which is preliminary data.</text>
</comment>